<dbReference type="AlphaFoldDB" id="A0A382IYX5"/>
<reference evidence="3" key="1">
    <citation type="submission" date="2018-05" db="EMBL/GenBank/DDBJ databases">
        <authorList>
            <person name="Lanie J.A."/>
            <person name="Ng W.-L."/>
            <person name="Kazmierczak K.M."/>
            <person name="Andrzejewski T.M."/>
            <person name="Davidsen T.M."/>
            <person name="Wayne K.J."/>
            <person name="Tettelin H."/>
            <person name="Glass J.I."/>
            <person name="Rusch D."/>
            <person name="Podicherti R."/>
            <person name="Tsui H.-C.T."/>
            <person name="Winkler M.E."/>
        </authorList>
    </citation>
    <scope>NUCLEOTIDE SEQUENCE</scope>
</reference>
<feature type="non-terminal residue" evidence="3">
    <location>
        <position position="1"/>
    </location>
</feature>
<dbReference type="Pfam" id="PF00117">
    <property type="entry name" value="GATase"/>
    <property type="match status" value="1"/>
</dbReference>
<dbReference type="EMBL" id="UINC01069991">
    <property type="protein sequence ID" value="SVC03791.1"/>
    <property type="molecule type" value="Genomic_DNA"/>
</dbReference>
<dbReference type="GO" id="GO:0000162">
    <property type="term" value="P:L-tryptophan biosynthetic process"/>
    <property type="evidence" value="ECO:0007669"/>
    <property type="project" value="TreeGrafter"/>
</dbReference>
<dbReference type="PRINTS" id="PR00097">
    <property type="entry name" value="ANTSNTHASEII"/>
</dbReference>
<dbReference type="GO" id="GO:0004049">
    <property type="term" value="F:anthranilate synthase activity"/>
    <property type="evidence" value="ECO:0007669"/>
    <property type="project" value="TreeGrafter"/>
</dbReference>
<dbReference type="PRINTS" id="PR00099">
    <property type="entry name" value="CPSGATASE"/>
</dbReference>
<dbReference type="PROSITE" id="PS51273">
    <property type="entry name" value="GATASE_TYPE_1"/>
    <property type="match status" value="1"/>
</dbReference>
<dbReference type="SUPFAM" id="SSF52317">
    <property type="entry name" value="Class I glutamine amidotransferase-like"/>
    <property type="match status" value="1"/>
</dbReference>
<organism evidence="3">
    <name type="scientific">marine metagenome</name>
    <dbReference type="NCBI Taxonomy" id="408172"/>
    <lineage>
        <taxon>unclassified sequences</taxon>
        <taxon>metagenomes</taxon>
        <taxon>ecological metagenomes</taxon>
    </lineage>
</organism>
<evidence type="ECO:0000313" key="3">
    <source>
        <dbReference type="EMBL" id="SVC03791.1"/>
    </source>
</evidence>
<feature type="domain" description="Glutamine amidotransferase" evidence="2">
    <location>
        <begin position="7"/>
        <end position="157"/>
    </location>
</feature>
<dbReference type="InterPro" id="IPR050472">
    <property type="entry name" value="Anth_synth/Amidotransfase"/>
</dbReference>
<dbReference type="GO" id="GO:0005829">
    <property type="term" value="C:cytosol"/>
    <property type="evidence" value="ECO:0007669"/>
    <property type="project" value="TreeGrafter"/>
</dbReference>
<dbReference type="CDD" id="cd01743">
    <property type="entry name" value="GATase1_Anthranilate_Synthase"/>
    <property type="match status" value="1"/>
</dbReference>
<dbReference type="PANTHER" id="PTHR43418:SF4">
    <property type="entry name" value="MULTIFUNCTIONAL TRYPTOPHAN BIOSYNTHESIS PROTEIN"/>
    <property type="match status" value="1"/>
</dbReference>
<dbReference type="InterPro" id="IPR029062">
    <property type="entry name" value="Class_I_gatase-like"/>
</dbReference>
<dbReference type="InterPro" id="IPR006221">
    <property type="entry name" value="TrpG/PapA_dom"/>
</dbReference>
<name>A0A382IYX5_9ZZZZ</name>
<accession>A0A382IYX5</accession>
<dbReference type="PANTHER" id="PTHR43418">
    <property type="entry name" value="MULTIFUNCTIONAL TRYPTOPHAN BIOSYNTHESIS PROTEIN-RELATED"/>
    <property type="match status" value="1"/>
</dbReference>
<dbReference type="FunFam" id="3.40.50.880:FF:000003">
    <property type="entry name" value="Anthranilate synthase component II"/>
    <property type="match status" value="1"/>
</dbReference>
<dbReference type="Gene3D" id="3.40.50.880">
    <property type="match status" value="1"/>
</dbReference>
<proteinExistence type="predicted"/>
<evidence type="ECO:0000256" key="1">
    <source>
        <dbReference type="ARBA" id="ARBA00022962"/>
    </source>
</evidence>
<sequence length="164" mass="18445">HRNDNITIKEIEEINPKAIVLSPGPCTPNEAGICLNLIEELKNKFPILGICLGHQSIGQAFGAKIIKCEEIKHGKIDLMKHFNHAIFKNIENNFSATRYHSLIIDRNTLSKEFIITAETNNKIIMGIAHTKLPIYGFQFHPESIGTKIGKDLLANFLRLINYGN</sequence>
<gene>
    <name evidence="3" type="ORF">METZ01_LOCUS256645</name>
</gene>
<dbReference type="PRINTS" id="PR00096">
    <property type="entry name" value="GATASE"/>
</dbReference>
<evidence type="ECO:0000259" key="2">
    <source>
        <dbReference type="Pfam" id="PF00117"/>
    </source>
</evidence>
<dbReference type="NCBIfam" id="TIGR00566">
    <property type="entry name" value="trpG_papA"/>
    <property type="match status" value="1"/>
</dbReference>
<protein>
    <recommendedName>
        <fullName evidence="2">Glutamine amidotransferase domain-containing protein</fullName>
    </recommendedName>
</protein>
<dbReference type="InterPro" id="IPR017926">
    <property type="entry name" value="GATASE"/>
</dbReference>
<keyword evidence="1" id="KW-0315">Glutamine amidotransferase</keyword>